<dbReference type="InterPro" id="IPR032710">
    <property type="entry name" value="NTF2-like_dom_sf"/>
</dbReference>
<evidence type="ECO:0000313" key="4">
    <source>
        <dbReference type="EMBL" id="CAF9943312.1"/>
    </source>
</evidence>
<name>A0A8H3J9K1_9LECA</name>
<dbReference type="Proteomes" id="UP000664203">
    <property type="component" value="Unassembled WGS sequence"/>
</dbReference>
<keyword evidence="2" id="KW-0456">Lyase</keyword>
<accession>A0A8H3J9K1</accession>
<reference evidence="4" key="1">
    <citation type="submission" date="2021-03" db="EMBL/GenBank/DDBJ databases">
        <authorList>
            <person name="Tagirdzhanova G."/>
        </authorList>
    </citation>
    <scope>NUCLEOTIDE SEQUENCE</scope>
</reference>
<sequence>MTASSDELSARCTGRAITVYGLRSDDQRRGLFLYKNHYSSAIILTLHISRLSQLSLTTLFCLYERLAPIIEVVMAFVPPANTTMSTPTKPISFEDYLQLTALMFNWGDSYDAKDWDRLRTIVAPTLLIDYRGVMDERWYWEAMPAEAYIQMMSDPGFLGDPLVKTQHLLGATEWERISDTEVVGHHQLRAAHNRFTDLTFQRVDRRGHGHATNEHFYRKIDGVWKFAGLRPKVRWNEHDFEQVFKGISFEW</sequence>
<dbReference type="OrthoDB" id="5281072at2759"/>
<evidence type="ECO:0000313" key="5">
    <source>
        <dbReference type="Proteomes" id="UP000664203"/>
    </source>
</evidence>
<dbReference type="Gene3D" id="3.10.450.50">
    <property type="match status" value="1"/>
</dbReference>
<evidence type="ECO:0000256" key="1">
    <source>
        <dbReference type="ARBA" id="ARBA00008584"/>
    </source>
</evidence>
<feature type="domain" description="Scytalone dehydratase-like" evidence="3">
    <location>
        <begin position="91"/>
        <end position="245"/>
    </location>
</feature>
<dbReference type="SUPFAM" id="SSF54427">
    <property type="entry name" value="NTF2-like"/>
    <property type="match status" value="1"/>
</dbReference>
<dbReference type="Pfam" id="PF02982">
    <property type="entry name" value="Scytalone_dh"/>
    <property type="match status" value="1"/>
</dbReference>
<dbReference type="AlphaFoldDB" id="A0A8H3J9K1"/>
<gene>
    <name evidence="4" type="primary">ARP1</name>
    <name evidence="4" type="ORF">ALECFALPRED_011018</name>
</gene>
<organism evidence="4 5">
    <name type="scientific">Alectoria fallacina</name>
    <dbReference type="NCBI Taxonomy" id="1903189"/>
    <lineage>
        <taxon>Eukaryota</taxon>
        <taxon>Fungi</taxon>
        <taxon>Dikarya</taxon>
        <taxon>Ascomycota</taxon>
        <taxon>Pezizomycotina</taxon>
        <taxon>Lecanoromycetes</taxon>
        <taxon>OSLEUM clade</taxon>
        <taxon>Lecanoromycetidae</taxon>
        <taxon>Lecanorales</taxon>
        <taxon>Lecanorineae</taxon>
        <taxon>Parmeliaceae</taxon>
        <taxon>Alectoria</taxon>
    </lineage>
</organism>
<comment type="similarity">
    <text evidence="1">Belongs to the scytalone dehydratase family.</text>
</comment>
<evidence type="ECO:0000256" key="2">
    <source>
        <dbReference type="ARBA" id="ARBA00023239"/>
    </source>
</evidence>
<dbReference type="GO" id="GO:0016829">
    <property type="term" value="F:lyase activity"/>
    <property type="evidence" value="ECO:0007669"/>
    <property type="project" value="UniProtKB-KW"/>
</dbReference>
<evidence type="ECO:0000259" key="3">
    <source>
        <dbReference type="Pfam" id="PF02982"/>
    </source>
</evidence>
<dbReference type="InterPro" id="IPR049884">
    <property type="entry name" value="Scytalone_dh"/>
</dbReference>
<keyword evidence="5" id="KW-1185">Reference proteome</keyword>
<proteinExistence type="inferred from homology"/>
<dbReference type="EMBL" id="CAJPDR010000966">
    <property type="protein sequence ID" value="CAF9943312.1"/>
    <property type="molecule type" value="Genomic_DNA"/>
</dbReference>
<comment type="caution">
    <text evidence="4">The sequence shown here is derived from an EMBL/GenBank/DDBJ whole genome shotgun (WGS) entry which is preliminary data.</text>
</comment>
<protein>
    <submittedName>
        <fullName evidence="4">Centractin- actin- protein of the dynactin complex</fullName>
    </submittedName>
</protein>